<feature type="domain" description="4Fe-4S ferredoxin-type" evidence="1">
    <location>
        <begin position="37"/>
        <end position="69"/>
    </location>
</feature>
<protein>
    <recommendedName>
        <fullName evidence="1">4Fe-4S ferredoxin-type domain-containing protein</fullName>
    </recommendedName>
</protein>
<gene>
    <name evidence="2" type="ORF">A2527_09290</name>
</gene>
<evidence type="ECO:0000259" key="1">
    <source>
        <dbReference type="PROSITE" id="PS51379"/>
    </source>
</evidence>
<proteinExistence type="predicted"/>
<accession>A0A1F6G7F0</accession>
<dbReference type="EMBL" id="MFNE01000043">
    <property type="protein sequence ID" value="OGG94037.1"/>
    <property type="molecule type" value="Genomic_DNA"/>
</dbReference>
<reference evidence="2 3" key="1">
    <citation type="journal article" date="2016" name="Nat. Commun.">
        <title>Thousands of microbial genomes shed light on interconnected biogeochemical processes in an aquifer system.</title>
        <authorList>
            <person name="Anantharaman K."/>
            <person name="Brown C.T."/>
            <person name="Hug L.A."/>
            <person name="Sharon I."/>
            <person name="Castelle C.J."/>
            <person name="Probst A.J."/>
            <person name="Thomas B.C."/>
            <person name="Singh A."/>
            <person name="Wilkins M.J."/>
            <person name="Karaoz U."/>
            <person name="Brodie E.L."/>
            <person name="Williams K.H."/>
            <person name="Hubbard S.S."/>
            <person name="Banfield J.F."/>
        </authorList>
    </citation>
    <scope>NUCLEOTIDE SEQUENCE [LARGE SCALE GENOMIC DNA]</scope>
</reference>
<dbReference type="InterPro" id="IPR017896">
    <property type="entry name" value="4Fe4S_Fe-S-bd"/>
</dbReference>
<sequence>MAASLKSRFVRYGGSLRGQPSKPYRALKLAVDQPGPTPAWIEKRGLCWRSCGLDCQQNCPSASLDRPKKTYLN</sequence>
<evidence type="ECO:0000313" key="2">
    <source>
        <dbReference type="EMBL" id="OGG94037.1"/>
    </source>
</evidence>
<dbReference type="PROSITE" id="PS51379">
    <property type="entry name" value="4FE4S_FER_2"/>
    <property type="match status" value="1"/>
</dbReference>
<comment type="caution">
    <text evidence="2">The sequence shown here is derived from an EMBL/GenBank/DDBJ whole genome shotgun (WGS) entry which is preliminary data.</text>
</comment>
<dbReference type="AlphaFoldDB" id="A0A1F6G7F0"/>
<dbReference type="Proteomes" id="UP000178449">
    <property type="component" value="Unassembled WGS sequence"/>
</dbReference>
<dbReference type="STRING" id="1817772.A2527_09290"/>
<evidence type="ECO:0000313" key="3">
    <source>
        <dbReference type="Proteomes" id="UP000178449"/>
    </source>
</evidence>
<name>A0A1F6G7F0_9PROT</name>
<organism evidence="2 3">
    <name type="scientific">Candidatus Lambdaproteobacteria bacterium RIFOXYD2_FULL_50_16</name>
    <dbReference type="NCBI Taxonomy" id="1817772"/>
    <lineage>
        <taxon>Bacteria</taxon>
        <taxon>Pseudomonadati</taxon>
        <taxon>Pseudomonadota</taxon>
        <taxon>Candidatus Lambdaproteobacteria</taxon>
    </lineage>
</organism>